<evidence type="ECO:0000313" key="1">
    <source>
        <dbReference type="EMBL" id="MBW0591536.1"/>
    </source>
</evidence>
<gene>
    <name evidence="1" type="ORF">O181_131251</name>
</gene>
<dbReference type="AlphaFoldDB" id="A0A9Q3L4A8"/>
<proteinExistence type="predicted"/>
<name>A0A9Q3L4A8_9BASI</name>
<organism evidence="1 2">
    <name type="scientific">Austropuccinia psidii MF-1</name>
    <dbReference type="NCBI Taxonomy" id="1389203"/>
    <lineage>
        <taxon>Eukaryota</taxon>
        <taxon>Fungi</taxon>
        <taxon>Dikarya</taxon>
        <taxon>Basidiomycota</taxon>
        <taxon>Pucciniomycotina</taxon>
        <taxon>Pucciniomycetes</taxon>
        <taxon>Pucciniales</taxon>
        <taxon>Sphaerophragmiaceae</taxon>
        <taxon>Austropuccinia</taxon>
    </lineage>
</organism>
<sequence length="107" mass="11648">MYGGMQPYTCPGSLLFLAHKSLRFSRIPTLQTQILTPVQDRNFVQANPYACTGSQQFTPLLPPGQAPNASHANPYACTGSQQFKKFLTPVQAFNASHANPYACIGSQ</sequence>
<keyword evidence="2" id="KW-1185">Reference proteome</keyword>
<protein>
    <submittedName>
        <fullName evidence="1">Uncharacterized protein</fullName>
    </submittedName>
</protein>
<accession>A0A9Q3L4A8</accession>
<dbReference type="Proteomes" id="UP000765509">
    <property type="component" value="Unassembled WGS sequence"/>
</dbReference>
<dbReference type="EMBL" id="AVOT02143649">
    <property type="protein sequence ID" value="MBW0591536.1"/>
    <property type="molecule type" value="Genomic_DNA"/>
</dbReference>
<comment type="caution">
    <text evidence="1">The sequence shown here is derived from an EMBL/GenBank/DDBJ whole genome shotgun (WGS) entry which is preliminary data.</text>
</comment>
<evidence type="ECO:0000313" key="2">
    <source>
        <dbReference type="Proteomes" id="UP000765509"/>
    </source>
</evidence>
<reference evidence="1" key="1">
    <citation type="submission" date="2021-03" db="EMBL/GenBank/DDBJ databases">
        <title>Draft genome sequence of rust myrtle Austropuccinia psidii MF-1, a brazilian biotype.</title>
        <authorList>
            <person name="Quecine M.C."/>
            <person name="Pachon D.M.R."/>
            <person name="Bonatelli M.L."/>
            <person name="Correr F.H."/>
            <person name="Franceschini L.M."/>
            <person name="Leite T.F."/>
            <person name="Margarido G.R.A."/>
            <person name="Almeida C.A."/>
            <person name="Ferrarezi J.A."/>
            <person name="Labate C.A."/>
        </authorList>
    </citation>
    <scope>NUCLEOTIDE SEQUENCE</scope>
    <source>
        <strain evidence="1">MF-1</strain>
    </source>
</reference>